<dbReference type="PhylomeDB" id="K4B5Z4"/>
<evidence type="ECO:0000256" key="11">
    <source>
        <dbReference type="RuleBase" id="RU000434"/>
    </source>
</evidence>
<dbReference type="Pfam" id="PF04565">
    <property type="entry name" value="RNA_pol_Rpb2_3"/>
    <property type="match status" value="2"/>
</dbReference>
<keyword evidence="8" id="KW-1133">Transmembrane helix</keyword>
<evidence type="ECO:0000256" key="5">
    <source>
        <dbReference type="ARBA" id="ARBA00022695"/>
    </source>
</evidence>
<dbReference type="CDD" id="cd03250">
    <property type="entry name" value="ABCC_MRP_domain1"/>
    <property type="match status" value="1"/>
</dbReference>
<dbReference type="InterPro" id="IPR050173">
    <property type="entry name" value="ABC_transporter_C-like"/>
</dbReference>
<dbReference type="Gene3D" id="3.40.50.300">
    <property type="entry name" value="P-loop containing nucleotide triphosphate hydrolases"/>
    <property type="match status" value="1"/>
</dbReference>
<dbReference type="Pfam" id="PF00005">
    <property type="entry name" value="ABC_tran"/>
    <property type="match status" value="1"/>
</dbReference>
<dbReference type="InterPro" id="IPR027417">
    <property type="entry name" value="P-loop_NTPase"/>
</dbReference>
<comment type="similarity">
    <text evidence="11">Belongs to the RNA polymerase beta chain family.</text>
</comment>
<keyword evidence="2" id="KW-0240">DNA-directed RNA polymerase</keyword>
<evidence type="ECO:0000256" key="3">
    <source>
        <dbReference type="ARBA" id="ARBA00022679"/>
    </source>
</evidence>
<feature type="domain" description="ABC transporter" evidence="12">
    <location>
        <begin position="153"/>
        <end position="381"/>
    </location>
</feature>
<evidence type="ECO:0000313" key="14">
    <source>
        <dbReference type="Proteomes" id="UP000004994"/>
    </source>
</evidence>
<reference evidence="13" key="1">
    <citation type="journal article" date="2012" name="Nature">
        <title>The tomato genome sequence provides insights into fleshy fruit evolution.</title>
        <authorList>
            <consortium name="Tomato Genome Consortium"/>
        </authorList>
    </citation>
    <scope>NUCLEOTIDE SEQUENCE [LARGE SCALE GENOMIC DNA]</scope>
    <source>
        <strain evidence="13">cv. Heinz 1706</strain>
    </source>
</reference>
<dbReference type="GO" id="GO:0003899">
    <property type="term" value="F:DNA-directed RNA polymerase activity"/>
    <property type="evidence" value="ECO:0007669"/>
    <property type="project" value="UniProtKB-EC"/>
</dbReference>
<dbReference type="Proteomes" id="UP000004994">
    <property type="component" value="Chromosome 2"/>
</dbReference>
<evidence type="ECO:0000256" key="8">
    <source>
        <dbReference type="ARBA" id="ARBA00022989"/>
    </source>
</evidence>
<dbReference type="GO" id="GO:0016887">
    <property type="term" value="F:ATP hydrolysis activity"/>
    <property type="evidence" value="ECO:0007669"/>
    <property type="project" value="InterPro"/>
</dbReference>
<dbReference type="GO" id="GO:0140359">
    <property type="term" value="F:ABC-type transporter activity"/>
    <property type="evidence" value="ECO:0000318"/>
    <property type="project" value="GO_Central"/>
</dbReference>
<evidence type="ECO:0000256" key="7">
    <source>
        <dbReference type="ARBA" id="ARBA00022840"/>
    </source>
</evidence>
<dbReference type="SUPFAM" id="SSF52540">
    <property type="entry name" value="P-loop containing nucleoside triphosphate hydrolases"/>
    <property type="match status" value="1"/>
</dbReference>
<evidence type="ECO:0000256" key="4">
    <source>
        <dbReference type="ARBA" id="ARBA00022692"/>
    </source>
</evidence>
<evidence type="ECO:0000256" key="6">
    <source>
        <dbReference type="ARBA" id="ARBA00022741"/>
    </source>
</evidence>
<evidence type="ECO:0000313" key="13">
    <source>
        <dbReference type="EnsemblPlants" id="Solyc02g044050.1.1"/>
    </source>
</evidence>
<dbReference type="Gene3D" id="1.20.1560.10">
    <property type="entry name" value="ABC transporter type 1, transmembrane domain"/>
    <property type="match status" value="1"/>
</dbReference>
<dbReference type="InterPro" id="IPR036640">
    <property type="entry name" value="ABC1_TM_sf"/>
</dbReference>
<dbReference type="HOGENOM" id="CLU_555984_0_0_1"/>
<dbReference type="InParanoid" id="K4B5Z4"/>
<dbReference type="SUPFAM" id="SSF64484">
    <property type="entry name" value="beta and beta-prime subunits of DNA dependent RNA-polymerase"/>
    <property type="match status" value="1"/>
</dbReference>
<evidence type="ECO:0000256" key="10">
    <source>
        <dbReference type="ARBA" id="ARBA00023163"/>
    </source>
</evidence>
<evidence type="ECO:0000256" key="2">
    <source>
        <dbReference type="ARBA" id="ARBA00022478"/>
    </source>
</evidence>
<dbReference type="InterPro" id="IPR003439">
    <property type="entry name" value="ABC_transporter-like_ATP-bd"/>
</dbReference>
<keyword evidence="7" id="KW-0067">ATP-binding</keyword>
<proteinExistence type="inferred from homology"/>
<name>K4B5Z4_SOLLC</name>
<evidence type="ECO:0000256" key="9">
    <source>
        <dbReference type="ARBA" id="ARBA00023136"/>
    </source>
</evidence>
<organism evidence="13">
    <name type="scientific">Solanum lycopersicum</name>
    <name type="common">Tomato</name>
    <name type="synonym">Lycopersicon esculentum</name>
    <dbReference type="NCBI Taxonomy" id="4081"/>
    <lineage>
        <taxon>Eukaryota</taxon>
        <taxon>Viridiplantae</taxon>
        <taxon>Streptophyta</taxon>
        <taxon>Embryophyta</taxon>
        <taxon>Tracheophyta</taxon>
        <taxon>Spermatophyta</taxon>
        <taxon>Magnoliopsida</taxon>
        <taxon>eudicotyledons</taxon>
        <taxon>Gunneridae</taxon>
        <taxon>Pentapetalae</taxon>
        <taxon>asterids</taxon>
        <taxon>lamiids</taxon>
        <taxon>Solanales</taxon>
        <taxon>Solanaceae</taxon>
        <taxon>Solanoideae</taxon>
        <taxon>Solaneae</taxon>
        <taxon>Solanum</taxon>
        <taxon>Solanum subgen. Lycopersicon</taxon>
    </lineage>
</organism>
<dbReference type="EnsemblPlants" id="Solyc02g044050.1.1">
    <property type="protein sequence ID" value="Solyc02g044050.1.1"/>
    <property type="gene ID" value="Solyc02g044050.1"/>
</dbReference>
<keyword evidence="5" id="KW-0548">Nucleotidyltransferase</keyword>
<dbReference type="GO" id="GO:0000428">
    <property type="term" value="C:DNA-directed RNA polymerase complex"/>
    <property type="evidence" value="ECO:0007669"/>
    <property type="project" value="UniProtKB-KW"/>
</dbReference>
<keyword evidence="4" id="KW-0812">Transmembrane</keyword>
<dbReference type="PANTHER" id="PTHR24223:SF386">
    <property type="entry name" value="ABC-TYPE XENOBIOTIC TRANSPORTER"/>
    <property type="match status" value="1"/>
</dbReference>
<accession>K4B5Z4</accession>
<keyword evidence="6" id="KW-0547">Nucleotide-binding</keyword>
<keyword evidence="14" id="KW-1185">Reference proteome</keyword>
<dbReference type="GO" id="GO:0016020">
    <property type="term" value="C:membrane"/>
    <property type="evidence" value="ECO:0007669"/>
    <property type="project" value="InterPro"/>
</dbReference>
<reference evidence="13" key="2">
    <citation type="submission" date="2015-06" db="UniProtKB">
        <authorList>
            <consortium name="EnsemblPlants"/>
        </authorList>
    </citation>
    <scope>IDENTIFICATION</scope>
    <source>
        <strain evidence="13">cv. Heinz 1706</strain>
    </source>
</reference>
<dbReference type="EC" id="2.7.7.6" evidence="1"/>
<dbReference type="GO" id="GO:0003677">
    <property type="term" value="F:DNA binding"/>
    <property type="evidence" value="ECO:0007669"/>
    <property type="project" value="InterPro"/>
</dbReference>
<dbReference type="Gene3D" id="3.90.1070.20">
    <property type="match status" value="1"/>
</dbReference>
<dbReference type="eggNOG" id="KOG0054">
    <property type="taxonomic scope" value="Eukaryota"/>
</dbReference>
<dbReference type="PROSITE" id="PS50893">
    <property type="entry name" value="ABC_TRANSPORTER_2"/>
    <property type="match status" value="1"/>
</dbReference>
<dbReference type="eggNOG" id="KOG0214">
    <property type="taxonomic scope" value="Eukaryota"/>
</dbReference>
<protein>
    <recommendedName>
        <fullName evidence="1">DNA-directed RNA polymerase</fullName>
        <ecNumber evidence="1">2.7.7.6</ecNumber>
    </recommendedName>
</protein>
<dbReference type="AlphaFoldDB" id="K4B5Z4"/>
<dbReference type="PROSITE" id="PS00211">
    <property type="entry name" value="ABC_TRANSPORTER_1"/>
    <property type="match status" value="1"/>
</dbReference>
<dbReference type="Pfam" id="PF04566">
    <property type="entry name" value="RNA_pol_Rpb2_4"/>
    <property type="match status" value="1"/>
</dbReference>
<evidence type="ECO:0000256" key="1">
    <source>
        <dbReference type="ARBA" id="ARBA00012418"/>
    </source>
</evidence>
<dbReference type="GO" id="GO:0005524">
    <property type="term" value="F:ATP binding"/>
    <property type="evidence" value="ECO:0007669"/>
    <property type="project" value="UniProtKB-KW"/>
</dbReference>
<sequence length="491" mass="54852">MKGERFSGTLSSFDDVHMLAHRLKTVDNGCVSDDGEIDESINEKDEVTPQSNHSVVKPMENASDFVEDAIEVTDKNVLVCSRRDKPFENHILAFLQFIATVEYVAGHISVYVWSCNLFQKPLDGATVFIATIVFRILQDPIRYFPQSLMTISQAMVSLGRLDGYMTSRELDSDVVQRQQGCNGSIAVEVKDGNFSWEDDGKSSLLASMLGELHKVSGESVEALVMLPKTSWIQNSNIQENILFGSPMNNKRYKDVLRVCLLEKDLEILEHGDQGEIGERGINLSGGQKQRIQLAKAVYQDRDIYLLDNIFSVVDAQTGSEIFKECVRGASKDKTVVLVTYQVDFLPNADLILLFRKLTRDVRSYVQKGQANAAGTRAGVSQVLNRLTFASTLSHLRRLNSPIGREETLEGQACGLVKNLALMVFITIGSAANPILEFLEEWSTENFEEISPAVIPQSTKIFVNGCWVGIHRNPDLLISTLRQLRRHVILPH</sequence>
<dbReference type="InterPro" id="IPR007645">
    <property type="entry name" value="RNA_pol_Rpb2_3"/>
</dbReference>
<keyword evidence="10" id="KW-0804">Transcription</keyword>
<dbReference type="STRING" id="4081.K4B5Z4"/>
<dbReference type="GO" id="GO:0055085">
    <property type="term" value="P:transmembrane transport"/>
    <property type="evidence" value="ECO:0000318"/>
    <property type="project" value="GO_Central"/>
</dbReference>
<dbReference type="PaxDb" id="4081-Solyc02g044050.1.1"/>
<dbReference type="GO" id="GO:0006351">
    <property type="term" value="P:DNA-templated transcription"/>
    <property type="evidence" value="ECO:0007669"/>
    <property type="project" value="InterPro"/>
</dbReference>
<evidence type="ECO:0000259" key="12">
    <source>
        <dbReference type="PROSITE" id="PS50893"/>
    </source>
</evidence>
<dbReference type="InterPro" id="IPR007646">
    <property type="entry name" value="RNA_pol_Rpb2_4"/>
</dbReference>
<dbReference type="PANTHER" id="PTHR24223">
    <property type="entry name" value="ATP-BINDING CASSETTE SUB-FAMILY C"/>
    <property type="match status" value="1"/>
</dbReference>
<keyword evidence="3" id="KW-0808">Transferase</keyword>
<dbReference type="InterPro" id="IPR017871">
    <property type="entry name" value="ABC_transporter-like_CS"/>
</dbReference>
<dbReference type="Gramene" id="Solyc02g044050.1.1">
    <property type="protein sequence ID" value="Solyc02g044050.1.1"/>
    <property type="gene ID" value="Solyc02g044050.1"/>
</dbReference>
<keyword evidence="9" id="KW-0472">Membrane</keyword>